<dbReference type="RefSeq" id="WP_128966249.1">
    <property type="nucleotide sequence ID" value="NZ_BMHC01000004.1"/>
</dbReference>
<name>A0A410V7H7_9BRAD</name>
<evidence type="ECO:0000313" key="4">
    <source>
        <dbReference type="Proteomes" id="UP000593880"/>
    </source>
</evidence>
<reference evidence="2" key="3">
    <citation type="submission" date="2022-12" db="EMBL/GenBank/DDBJ databases">
        <authorList>
            <person name="Sun Q."/>
            <person name="Zhou Y."/>
        </authorList>
    </citation>
    <scope>NUCLEOTIDE SEQUENCE</scope>
    <source>
        <strain evidence="2">CGMCC 1.15034</strain>
    </source>
</reference>
<sequence length="337" mass="36433">MNVEEPECKRPFVLYADLNATESKGWLVHKMLGSGELSAFYGPPGCGKGVIIQDMALHIAAGHEWHGRPVTRGAVVYVALERKKLVERRAIAFRNRYGFEDLPFAVVGGVYDFRLPATARHLADICRQVEEFTTERVVLVIIDTVSRALAGGDENSSKDIGGVITTVARLQELTEAAVLLVHHMPHEVERMRGHGALLGAVDTTVAVARSGAVRTAKVIKSNDGEEGEGIAFTVGSVQISPDGTTAAIAVPQVTTTVGRATKISGNPRERRALQALSEAVITNGRPAPQSFGLPVTTNCVSLDEWRQELHLRDIIESTDKNPRASFKRIKNGMAAKA</sequence>
<dbReference type="Proteomes" id="UP000593880">
    <property type="component" value="Chromosome"/>
</dbReference>
<organism evidence="2 5">
    <name type="scientific">Bradyrhizobium guangdongense</name>
    <dbReference type="NCBI Taxonomy" id="1325090"/>
    <lineage>
        <taxon>Bacteria</taxon>
        <taxon>Pseudomonadati</taxon>
        <taxon>Pseudomonadota</taxon>
        <taxon>Alphaproteobacteria</taxon>
        <taxon>Hyphomicrobiales</taxon>
        <taxon>Nitrobacteraceae</taxon>
        <taxon>Bradyrhizobium</taxon>
    </lineage>
</organism>
<dbReference type="EMBL" id="BMHC01000004">
    <property type="protein sequence ID" value="GGI24129.1"/>
    <property type="molecule type" value="Genomic_DNA"/>
</dbReference>
<dbReference type="SMART" id="SM00382">
    <property type="entry name" value="AAA"/>
    <property type="match status" value="1"/>
</dbReference>
<dbReference type="EMBL" id="CP030057">
    <property type="protein sequence ID" value="QOZ60647.1"/>
    <property type="molecule type" value="Genomic_DNA"/>
</dbReference>
<dbReference type="Proteomes" id="UP000625079">
    <property type="component" value="Unassembled WGS sequence"/>
</dbReference>
<keyword evidence="4" id="KW-1185">Reference proteome</keyword>
<dbReference type="AlphaFoldDB" id="A0A410V7H7"/>
<protein>
    <recommendedName>
        <fullName evidence="1">AAA+ ATPase domain-containing protein</fullName>
    </recommendedName>
</protein>
<proteinExistence type="predicted"/>
<feature type="domain" description="AAA+ ATPase" evidence="1">
    <location>
        <begin position="34"/>
        <end position="211"/>
    </location>
</feature>
<dbReference type="Pfam" id="PF13481">
    <property type="entry name" value="AAA_25"/>
    <property type="match status" value="1"/>
</dbReference>
<dbReference type="InterPro" id="IPR003593">
    <property type="entry name" value="AAA+_ATPase"/>
</dbReference>
<dbReference type="Gene3D" id="3.40.50.300">
    <property type="entry name" value="P-loop containing nucleotide triphosphate hydrolases"/>
    <property type="match status" value="1"/>
</dbReference>
<gene>
    <name evidence="2" type="ORF">GCM10010987_27840</name>
    <name evidence="3" type="ORF">XH86_19415</name>
</gene>
<evidence type="ECO:0000259" key="1">
    <source>
        <dbReference type="SMART" id="SM00382"/>
    </source>
</evidence>
<evidence type="ECO:0000313" key="2">
    <source>
        <dbReference type="EMBL" id="GGI24129.1"/>
    </source>
</evidence>
<dbReference type="OrthoDB" id="9775547at2"/>
<accession>A0A410V7H7</accession>
<dbReference type="InterPro" id="IPR027417">
    <property type="entry name" value="P-loop_NTPase"/>
</dbReference>
<evidence type="ECO:0000313" key="5">
    <source>
        <dbReference type="Proteomes" id="UP000625079"/>
    </source>
</evidence>
<evidence type="ECO:0000313" key="3">
    <source>
        <dbReference type="EMBL" id="QOZ60647.1"/>
    </source>
</evidence>
<reference evidence="3 4" key="2">
    <citation type="submission" date="2018-06" db="EMBL/GenBank/DDBJ databases">
        <title>Comparative genomics of rhizobia nodulating Arachis hypogaea in China.</title>
        <authorList>
            <person name="Li Y."/>
        </authorList>
    </citation>
    <scope>NUCLEOTIDE SEQUENCE [LARGE SCALE GENOMIC DNA]</scope>
    <source>
        <strain evidence="3 4">CCBAU 51658</strain>
    </source>
</reference>
<reference evidence="2" key="1">
    <citation type="journal article" date="2014" name="Int. J. Syst. Evol. Microbiol.">
        <title>Complete genome sequence of Corynebacterium casei LMG S-19264T (=DSM 44701T), isolated from a smear-ripened cheese.</title>
        <authorList>
            <consortium name="US DOE Joint Genome Institute (JGI-PGF)"/>
            <person name="Walter F."/>
            <person name="Albersmeier A."/>
            <person name="Kalinowski J."/>
            <person name="Ruckert C."/>
        </authorList>
    </citation>
    <scope>NUCLEOTIDE SEQUENCE</scope>
    <source>
        <strain evidence="2">CGMCC 1.15034</strain>
    </source>
</reference>
<dbReference type="SUPFAM" id="SSF52540">
    <property type="entry name" value="P-loop containing nucleoside triphosphate hydrolases"/>
    <property type="match status" value="1"/>
</dbReference>